<dbReference type="RefSeq" id="WP_232595360.1">
    <property type="nucleotide sequence ID" value="NZ_BSPD01000075.1"/>
</dbReference>
<keyword evidence="3" id="KW-1185">Reference proteome</keyword>
<organism evidence="2 3">
    <name type="scientific">Marinibactrum halimedae</name>
    <dbReference type="NCBI Taxonomy" id="1444977"/>
    <lineage>
        <taxon>Bacteria</taxon>
        <taxon>Pseudomonadati</taxon>
        <taxon>Pseudomonadota</taxon>
        <taxon>Gammaproteobacteria</taxon>
        <taxon>Cellvibrionales</taxon>
        <taxon>Cellvibrionaceae</taxon>
        <taxon>Marinibactrum</taxon>
    </lineage>
</organism>
<dbReference type="InterPro" id="IPR007048">
    <property type="entry name" value="IraD/Gp25-like"/>
</dbReference>
<accession>A0AA37WNA3</accession>
<evidence type="ECO:0000313" key="3">
    <source>
        <dbReference type="Proteomes" id="UP001156870"/>
    </source>
</evidence>
<evidence type="ECO:0000259" key="1">
    <source>
        <dbReference type="Pfam" id="PF04965"/>
    </source>
</evidence>
<dbReference type="Pfam" id="PF04965">
    <property type="entry name" value="GPW_gp25"/>
    <property type="match status" value="1"/>
</dbReference>
<comment type="caution">
    <text evidence="2">The sequence shown here is derived from an EMBL/GenBank/DDBJ whole genome shotgun (WGS) entry which is preliminary data.</text>
</comment>
<reference evidence="2 3" key="1">
    <citation type="journal article" date="2014" name="Int. J. Syst. Evol. Microbiol.">
        <title>Complete genome sequence of Corynebacterium casei LMG S-19264T (=DSM 44701T), isolated from a smear-ripened cheese.</title>
        <authorList>
            <consortium name="US DOE Joint Genome Institute (JGI-PGF)"/>
            <person name="Walter F."/>
            <person name="Albersmeier A."/>
            <person name="Kalinowski J."/>
            <person name="Ruckert C."/>
        </authorList>
    </citation>
    <scope>NUCLEOTIDE SEQUENCE [LARGE SCALE GENOMIC DNA]</scope>
    <source>
        <strain evidence="2 3">NBRC 110095</strain>
    </source>
</reference>
<evidence type="ECO:0000313" key="2">
    <source>
        <dbReference type="EMBL" id="GLS27363.1"/>
    </source>
</evidence>
<feature type="domain" description="IraD/Gp25-like" evidence="1">
    <location>
        <begin position="16"/>
        <end position="95"/>
    </location>
</feature>
<protein>
    <submittedName>
        <fullName evidence="2">Baseplate assembly protein</fullName>
    </submittedName>
</protein>
<dbReference type="AlphaFoldDB" id="A0AA37WNA3"/>
<dbReference type="Proteomes" id="UP001156870">
    <property type="component" value="Unassembled WGS sequence"/>
</dbReference>
<dbReference type="Gene3D" id="3.10.450.40">
    <property type="match status" value="1"/>
</dbReference>
<sequence length="113" mass="12706">MSGMNAKSGKAITDIEHLKQSIRDILLTPIGSRIMRRSYGSRLMYLIDQPVNALLIATMQGAIIEALTNFEPRLKISRVQVRSLKPGVISLDIDGFFVPDNRIIKLENLTIQR</sequence>
<proteinExistence type="predicted"/>
<dbReference type="SUPFAM" id="SSF160719">
    <property type="entry name" value="gpW/gp25-like"/>
    <property type="match status" value="1"/>
</dbReference>
<gene>
    <name evidence="2" type="ORF">GCM10007877_30820</name>
</gene>
<dbReference type="EMBL" id="BSPD01000075">
    <property type="protein sequence ID" value="GLS27363.1"/>
    <property type="molecule type" value="Genomic_DNA"/>
</dbReference>
<name>A0AA37WNA3_9GAMM</name>